<organism evidence="11 12">
    <name type="scientific">Catenovulum sediminis</name>
    <dbReference type="NCBI Taxonomy" id="1740262"/>
    <lineage>
        <taxon>Bacteria</taxon>
        <taxon>Pseudomonadati</taxon>
        <taxon>Pseudomonadota</taxon>
        <taxon>Gammaproteobacteria</taxon>
        <taxon>Alteromonadales</taxon>
        <taxon>Alteromonadaceae</taxon>
        <taxon>Catenovulum</taxon>
    </lineage>
</organism>
<dbReference type="Gene3D" id="6.10.340.10">
    <property type="match status" value="1"/>
</dbReference>
<evidence type="ECO:0000256" key="3">
    <source>
        <dbReference type="ARBA" id="ARBA00012438"/>
    </source>
</evidence>
<keyword evidence="8" id="KW-0812">Transmembrane</keyword>
<dbReference type="PROSITE" id="PS50885">
    <property type="entry name" value="HAMP"/>
    <property type="match status" value="1"/>
</dbReference>
<evidence type="ECO:0000313" key="11">
    <source>
        <dbReference type="EMBL" id="MER2494110.1"/>
    </source>
</evidence>
<evidence type="ECO:0000256" key="5">
    <source>
        <dbReference type="ARBA" id="ARBA00022679"/>
    </source>
</evidence>
<feature type="transmembrane region" description="Helical" evidence="8">
    <location>
        <begin position="173"/>
        <end position="192"/>
    </location>
</feature>
<dbReference type="PRINTS" id="PR00344">
    <property type="entry name" value="BCTRLSENSOR"/>
</dbReference>
<dbReference type="RefSeq" id="WP_350403137.1">
    <property type="nucleotide sequence ID" value="NZ_JBELOE010000284.1"/>
</dbReference>
<keyword evidence="11" id="KW-0067">ATP-binding</keyword>
<comment type="subcellular location">
    <subcellularLocation>
        <location evidence="2">Membrane</location>
    </subcellularLocation>
</comment>
<dbReference type="InterPro" id="IPR036097">
    <property type="entry name" value="HisK_dim/P_sf"/>
</dbReference>
<dbReference type="PANTHER" id="PTHR43065:SF47">
    <property type="match status" value="1"/>
</dbReference>
<dbReference type="PROSITE" id="PS50109">
    <property type="entry name" value="HIS_KIN"/>
    <property type="match status" value="1"/>
</dbReference>
<dbReference type="EMBL" id="JBELOE010000284">
    <property type="protein sequence ID" value="MER2494110.1"/>
    <property type="molecule type" value="Genomic_DNA"/>
</dbReference>
<dbReference type="CDD" id="cd00075">
    <property type="entry name" value="HATPase"/>
    <property type="match status" value="1"/>
</dbReference>
<dbReference type="Pfam" id="PF02518">
    <property type="entry name" value="HATPase_c"/>
    <property type="match status" value="1"/>
</dbReference>
<evidence type="ECO:0000256" key="4">
    <source>
        <dbReference type="ARBA" id="ARBA00022553"/>
    </source>
</evidence>
<evidence type="ECO:0000256" key="8">
    <source>
        <dbReference type="SAM" id="Phobius"/>
    </source>
</evidence>
<dbReference type="InterPro" id="IPR005467">
    <property type="entry name" value="His_kinase_dom"/>
</dbReference>
<keyword evidence="12" id="KW-1185">Reference proteome</keyword>
<dbReference type="Proteomes" id="UP001467690">
    <property type="component" value="Unassembled WGS sequence"/>
</dbReference>
<dbReference type="InterPro" id="IPR003594">
    <property type="entry name" value="HATPase_dom"/>
</dbReference>
<feature type="coiled-coil region" evidence="7">
    <location>
        <begin position="244"/>
        <end position="296"/>
    </location>
</feature>
<gene>
    <name evidence="11" type="ORF">ABS311_19720</name>
</gene>
<evidence type="ECO:0000256" key="2">
    <source>
        <dbReference type="ARBA" id="ARBA00004370"/>
    </source>
</evidence>
<evidence type="ECO:0000256" key="7">
    <source>
        <dbReference type="SAM" id="Coils"/>
    </source>
</evidence>
<dbReference type="Gene3D" id="1.10.287.130">
    <property type="match status" value="1"/>
</dbReference>
<dbReference type="InterPro" id="IPR003661">
    <property type="entry name" value="HisK_dim/P_dom"/>
</dbReference>
<dbReference type="SMART" id="SM00387">
    <property type="entry name" value="HATPase_c"/>
    <property type="match status" value="1"/>
</dbReference>
<evidence type="ECO:0000259" key="10">
    <source>
        <dbReference type="PROSITE" id="PS50885"/>
    </source>
</evidence>
<dbReference type="CDD" id="cd00082">
    <property type="entry name" value="HisKA"/>
    <property type="match status" value="1"/>
</dbReference>
<keyword evidence="7" id="KW-0175">Coiled coil</keyword>
<dbReference type="InterPro" id="IPR004358">
    <property type="entry name" value="Sig_transdc_His_kin-like_C"/>
</dbReference>
<comment type="caution">
    <text evidence="11">The sequence shown here is derived from an EMBL/GenBank/DDBJ whole genome shotgun (WGS) entry which is preliminary data.</text>
</comment>
<keyword evidence="5" id="KW-0808">Transferase</keyword>
<accession>A0ABV1RME8</accession>
<comment type="catalytic activity">
    <reaction evidence="1">
        <text>ATP + protein L-histidine = ADP + protein N-phospho-L-histidine.</text>
        <dbReference type="EC" id="2.7.13.3"/>
    </reaction>
</comment>
<keyword evidence="6" id="KW-0418">Kinase</keyword>
<dbReference type="Gene3D" id="3.30.565.10">
    <property type="entry name" value="Histidine kinase-like ATPase, C-terminal domain"/>
    <property type="match status" value="1"/>
</dbReference>
<reference evidence="11 12" key="1">
    <citation type="submission" date="2024-06" db="EMBL/GenBank/DDBJ databases">
        <authorList>
            <person name="Chen R.Y."/>
        </authorList>
    </citation>
    <scope>NUCLEOTIDE SEQUENCE [LARGE SCALE GENOMIC DNA]</scope>
    <source>
        <strain evidence="11 12">D2</strain>
    </source>
</reference>
<dbReference type="SUPFAM" id="SSF47384">
    <property type="entry name" value="Homodimeric domain of signal transducing histidine kinase"/>
    <property type="match status" value="1"/>
</dbReference>
<keyword evidence="8" id="KW-0472">Membrane</keyword>
<evidence type="ECO:0000259" key="9">
    <source>
        <dbReference type="PROSITE" id="PS50109"/>
    </source>
</evidence>
<keyword evidence="8" id="KW-1133">Transmembrane helix</keyword>
<dbReference type="InterPro" id="IPR036890">
    <property type="entry name" value="HATPase_C_sf"/>
</dbReference>
<dbReference type="InterPro" id="IPR003660">
    <property type="entry name" value="HAMP_dom"/>
</dbReference>
<keyword evidence="11" id="KW-0547">Nucleotide-binding</keyword>
<feature type="domain" description="HAMP" evidence="10">
    <location>
        <begin position="196"/>
        <end position="249"/>
    </location>
</feature>
<evidence type="ECO:0000256" key="6">
    <source>
        <dbReference type="ARBA" id="ARBA00022777"/>
    </source>
</evidence>
<protein>
    <recommendedName>
        <fullName evidence="3">histidine kinase</fullName>
        <ecNumber evidence="3">2.7.13.3</ecNumber>
    </recommendedName>
</protein>
<dbReference type="SUPFAM" id="SSF55874">
    <property type="entry name" value="ATPase domain of HSP90 chaperone/DNA topoisomerase II/histidine kinase"/>
    <property type="match status" value="1"/>
</dbReference>
<name>A0ABV1RME8_9ALTE</name>
<dbReference type="GO" id="GO:0005524">
    <property type="term" value="F:ATP binding"/>
    <property type="evidence" value="ECO:0007669"/>
    <property type="project" value="UniProtKB-KW"/>
</dbReference>
<proteinExistence type="predicted"/>
<keyword evidence="4" id="KW-0597">Phosphoprotein</keyword>
<evidence type="ECO:0000256" key="1">
    <source>
        <dbReference type="ARBA" id="ARBA00000085"/>
    </source>
</evidence>
<sequence>MTDNTSDSSPQSLSSIKTNIVSMVLVISAVALIIAFVSNAYFEYKQQRSLLASESTAYTDIIGFSATSNLLFSDPSAESARLRNLSLINNIENIHIYQHDLTTKNNEFFASYNKDKTPPVPNKLDVLQSFTEPNFSERHLEIIREIRFEERLLGYIYVRYSLSKQIEQFKNSLYLKITVFLITMCVASIIALKLQQKITVPIGKLVNLFKYASKDKDYTVRAPRQSLIELDGLSQSFNTMLDRFQAYLDKQAAAEKEIRKLNLNLEDKVGQRTDALKDANQELLSALETLHRYQNQLVENEKMASLGDMVAGIAHEVNTPIGLGVTASTLMLDRLHDIKGALNNKKLTAGQLERFLNEGEENLNIIYRNLNRAADLICSFKQVAVDQSNENTREFNVQGFLQDVLLSLRPKIKSTPHQIHVDCDEHLVIESKPGPLNQILINLIMNALIHAFKSDVVGNIYINLSAEDNNLHIVFKDDGVGVSEELKKRIFDPFVTTKRGEGGSGLGLHLVYNLVTQAFGGSITVDSQEGDGVTFNIKIPVNVKKIT</sequence>
<dbReference type="EC" id="2.7.13.3" evidence="3"/>
<evidence type="ECO:0000313" key="12">
    <source>
        <dbReference type="Proteomes" id="UP001467690"/>
    </source>
</evidence>
<dbReference type="PANTHER" id="PTHR43065">
    <property type="entry name" value="SENSOR HISTIDINE KINASE"/>
    <property type="match status" value="1"/>
</dbReference>
<feature type="transmembrane region" description="Helical" evidence="8">
    <location>
        <begin position="20"/>
        <end position="42"/>
    </location>
</feature>
<feature type="domain" description="Histidine kinase" evidence="9">
    <location>
        <begin position="312"/>
        <end position="543"/>
    </location>
</feature>